<gene>
    <name evidence="3" type="ORF">SAMN04489742_3690</name>
</gene>
<proteinExistence type="predicted"/>
<sequence length="234" mass="25974">MQTNHARRGRAAAAVSAAMLAAMLGSTPVATAATEVPATVLTQAHTAESGEQPEPTSPTVYEFGETLANLEGKDLEVTFMAAIIPHHRAAIEMAELELERGESPDVRTHAENIIANQQHQIDQFTRWLDEWYGLTPEEAKEEAPREARREMAKMDRETEQMIKELRQVEDGEGFDKAFVVRMIPHHQGGIIEFLEPQSRAPHAQLRVAAATGILNQEAEVVDFRTWLSAQEGED</sequence>
<dbReference type="RefSeq" id="WP_074701860.1">
    <property type="nucleotide sequence ID" value="NZ_CP018863.1"/>
</dbReference>
<dbReference type="PANTHER" id="PTHR36933:SF1">
    <property type="entry name" value="SLL0788 PROTEIN"/>
    <property type="match status" value="1"/>
</dbReference>
<feature type="chain" id="PRO_5010384179" evidence="1">
    <location>
        <begin position="33"/>
        <end position="234"/>
    </location>
</feature>
<dbReference type="Proteomes" id="UP000181917">
    <property type="component" value="Unassembled WGS sequence"/>
</dbReference>
<evidence type="ECO:0000259" key="2">
    <source>
        <dbReference type="Pfam" id="PF03713"/>
    </source>
</evidence>
<protein>
    <submittedName>
        <fullName evidence="3">Uncharacterized conserved protein, DUF305 family</fullName>
    </submittedName>
</protein>
<keyword evidence="4" id="KW-1185">Reference proteome</keyword>
<evidence type="ECO:0000256" key="1">
    <source>
        <dbReference type="SAM" id="SignalP"/>
    </source>
</evidence>
<dbReference type="InterPro" id="IPR005183">
    <property type="entry name" value="DUF305_CopM-like"/>
</dbReference>
<organism evidence="3 4">
    <name type="scientific">Crystallibacter crystallopoietes</name>
    <dbReference type="NCBI Taxonomy" id="37928"/>
    <lineage>
        <taxon>Bacteria</taxon>
        <taxon>Bacillati</taxon>
        <taxon>Actinomycetota</taxon>
        <taxon>Actinomycetes</taxon>
        <taxon>Micrococcales</taxon>
        <taxon>Micrococcaceae</taxon>
        <taxon>Crystallibacter</taxon>
    </lineage>
</organism>
<dbReference type="OrthoDB" id="26872at2"/>
<dbReference type="AlphaFoldDB" id="A0A1H1FWT1"/>
<evidence type="ECO:0000313" key="3">
    <source>
        <dbReference type="EMBL" id="SDR05199.1"/>
    </source>
</evidence>
<dbReference type="EMBL" id="FNKH01000002">
    <property type="protein sequence ID" value="SDR05199.1"/>
    <property type="molecule type" value="Genomic_DNA"/>
</dbReference>
<reference evidence="3 4" key="1">
    <citation type="submission" date="2016-10" db="EMBL/GenBank/DDBJ databases">
        <authorList>
            <person name="de Groot N.N."/>
        </authorList>
    </citation>
    <scope>NUCLEOTIDE SEQUENCE [LARGE SCALE GENOMIC DNA]</scope>
    <source>
        <strain evidence="3 4">DSM 20117</strain>
    </source>
</reference>
<dbReference type="Gene3D" id="1.20.1260.10">
    <property type="match status" value="1"/>
</dbReference>
<feature type="domain" description="DUF305" evidence="2">
    <location>
        <begin position="76"/>
        <end position="227"/>
    </location>
</feature>
<dbReference type="PANTHER" id="PTHR36933">
    <property type="entry name" value="SLL0788 PROTEIN"/>
    <property type="match status" value="1"/>
</dbReference>
<evidence type="ECO:0000313" key="4">
    <source>
        <dbReference type="Proteomes" id="UP000181917"/>
    </source>
</evidence>
<dbReference type="InterPro" id="IPR012347">
    <property type="entry name" value="Ferritin-like"/>
</dbReference>
<keyword evidence="1" id="KW-0732">Signal</keyword>
<name>A0A1H1FWT1_9MICC</name>
<dbReference type="STRING" id="37928.SAMN04489742_3690"/>
<feature type="signal peptide" evidence="1">
    <location>
        <begin position="1"/>
        <end position="32"/>
    </location>
</feature>
<accession>A0A1H1FWT1</accession>
<dbReference type="Pfam" id="PF03713">
    <property type="entry name" value="DUF305"/>
    <property type="match status" value="1"/>
</dbReference>
<dbReference type="KEGG" id="acry:AC20117_20925"/>